<organism evidence="3 4">
    <name type="scientific">Limosilactobacillus reuteri</name>
    <name type="common">Lactobacillus reuteri</name>
    <dbReference type="NCBI Taxonomy" id="1598"/>
    <lineage>
        <taxon>Bacteria</taxon>
        <taxon>Bacillati</taxon>
        <taxon>Bacillota</taxon>
        <taxon>Bacilli</taxon>
        <taxon>Lactobacillales</taxon>
        <taxon>Lactobacillaceae</taxon>
        <taxon>Limosilactobacillus</taxon>
    </lineage>
</organism>
<reference evidence="4" key="1">
    <citation type="submission" date="2017-05" db="EMBL/GenBank/DDBJ databases">
        <authorList>
            <person name="Lin X.B."/>
            <person name="Stothard P."/>
            <person name="Tasseva G."/>
            <person name="Walter J."/>
        </authorList>
    </citation>
    <scope>NUCLEOTIDE SEQUENCE [LARGE SCALE GENOMIC DNA]</scope>
    <source>
        <strain evidence="4">114h</strain>
    </source>
</reference>
<sequence>MSKKIQTNNESKFVEKKPFYKRIWFWIIVILILAFIGANSSTSESKQNISNNSSKKVTSSSSSRKVSKPSGKNSSSEQKSKKVAINEKLEARLKEDQDFADQGNTSFSFSKYAYKITANKNNELSIYVTGDFLQLSESQKNEIGKKLQSMANSVLYEENKIDDDEYKEKTITTFYLNKDVSVGVSQVFDHSKFHWNKNK</sequence>
<feature type="region of interest" description="Disordered" evidence="1">
    <location>
        <begin position="43"/>
        <end position="82"/>
    </location>
</feature>
<accession>A0A256SJN9</accession>
<evidence type="ECO:0000256" key="1">
    <source>
        <dbReference type="SAM" id="MobiDB-lite"/>
    </source>
</evidence>
<dbReference type="AlphaFoldDB" id="A0A256SJN9"/>
<evidence type="ECO:0000313" key="3">
    <source>
        <dbReference type="EMBL" id="OYS66603.1"/>
    </source>
</evidence>
<feature type="transmembrane region" description="Helical" evidence="2">
    <location>
        <begin position="20"/>
        <end position="38"/>
    </location>
</feature>
<evidence type="ECO:0008006" key="5">
    <source>
        <dbReference type="Google" id="ProtNLM"/>
    </source>
</evidence>
<gene>
    <name evidence="3" type="ORF">CBF96_09900</name>
</gene>
<dbReference type="Proteomes" id="UP000215747">
    <property type="component" value="Unassembled WGS sequence"/>
</dbReference>
<protein>
    <recommendedName>
        <fullName evidence="5">DUF5067 domain-containing protein</fullName>
    </recommendedName>
</protein>
<reference evidence="3 4" key="2">
    <citation type="submission" date="2017-09" db="EMBL/GenBank/DDBJ databases">
        <title>Tripartite evolution among Lactobacillus johnsonii, Lactobacillus taiwanensis, Lactobacillus reuteri and their rodent host.</title>
        <authorList>
            <person name="Wang T."/>
            <person name="Knowles S."/>
            <person name="Cheng C."/>
        </authorList>
    </citation>
    <scope>NUCLEOTIDE SEQUENCE [LARGE SCALE GENOMIC DNA]</scope>
    <source>
        <strain evidence="3 4">114h</strain>
    </source>
</reference>
<name>A0A256SJN9_LIMRT</name>
<proteinExistence type="predicted"/>
<dbReference type="EMBL" id="NGPL01000084">
    <property type="protein sequence ID" value="OYS66603.1"/>
    <property type="molecule type" value="Genomic_DNA"/>
</dbReference>
<comment type="caution">
    <text evidence="3">The sequence shown here is derived from an EMBL/GenBank/DDBJ whole genome shotgun (WGS) entry which is preliminary data.</text>
</comment>
<evidence type="ECO:0000256" key="2">
    <source>
        <dbReference type="SAM" id="Phobius"/>
    </source>
</evidence>
<dbReference type="RefSeq" id="WP_094537416.1">
    <property type="nucleotide sequence ID" value="NZ_NGPL01000084.1"/>
</dbReference>
<keyword evidence="2" id="KW-0812">Transmembrane</keyword>
<feature type="compositionally biased region" description="Low complexity" evidence="1">
    <location>
        <begin position="43"/>
        <end position="72"/>
    </location>
</feature>
<keyword evidence="2" id="KW-1133">Transmembrane helix</keyword>
<evidence type="ECO:0000313" key="4">
    <source>
        <dbReference type="Proteomes" id="UP000215747"/>
    </source>
</evidence>
<keyword evidence="2" id="KW-0472">Membrane</keyword>